<keyword evidence="2 5" id="KW-0479">Metal-binding</keyword>
<dbReference type="RefSeq" id="WP_099348537.1">
    <property type="nucleotide sequence ID" value="NZ_AP023326.1"/>
</dbReference>
<keyword evidence="4 5" id="KW-0648">Protein biosynthesis</keyword>
<name>A0A6S6PVD2_ACEAC</name>
<sequence length="184" mass="20449">MTLLKIARMGHPVLLKPAELVENVADPVVQTLIDDMIETMRDAGGVGLAAPQVHVSKRIFVYYVPPTRLEEGEQSPEGIQVLVNPVIEPLDEEVRLRMEGCLSIPGLRGWVPRYARVRYQGIDRTGAPVSGIAQGFHANVIQHETDHLDGVLYPMRMTDLGLMGFDTEANRFLTPDIILGRNEQ</sequence>
<dbReference type="NCBIfam" id="NF001159">
    <property type="entry name" value="PRK00150.1-3"/>
    <property type="match status" value="1"/>
</dbReference>
<dbReference type="Gene3D" id="3.90.45.10">
    <property type="entry name" value="Peptide deformylase"/>
    <property type="match status" value="1"/>
</dbReference>
<evidence type="ECO:0000256" key="3">
    <source>
        <dbReference type="ARBA" id="ARBA00022801"/>
    </source>
</evidence>
<dbReference type="Proteomes" id="UP000515220">
    <property type="component" value="Chromosome"/>
</dbReference>
<comment type="similarity">
    <text evidence="1 5">Belongs to the polypeptide deformylase family.</text>
</comment>
<dbReference type="FunFam" id="3.90.45.10:FF:000003">
    <property type="entry name" value="Peptide deformylase"/>
    <property type="match status" value="1"/>
</dbReference>
<accession>A0A6S6PVD2</accession>
<dbReference type="GO" id="GO:0006412">
    <property type="term" value="P:translation"/>
    <property type="evidence" value="ECO:0007669"/>
    <property type="project" value="UniProtKB-UniRule"/>
</dbReference>
<organism evidence="6 7">
    <name type="scientific">Acetobacter aceti</name>
    <dbReference type="NCBI Taxonomy" id="435"/>
    <lineage>
        <taxon>Bacteria</taxon>
        <taxon>Pseudomonadati</taxon>
        <taxon>Pseudomonadota</taxon>
        <taxon>Alphaproteobacteria</taxon>
        <taxon>Acetobacterales</taxon>
        <taxon>Acetobacteraceae</taxon>
        <taxon>Acetobacter</taxon>
        <taxon>Acetobacter subgen. Acetobacter</taxon>
    </lineage>
</organism>
<dbReference type="EMBL" id="AP023326">
    <property type="protein sequence ID" value="BCI68602.1"/>
    <property type="molecule type" value="Genomic_DNA"/>
</dbReference>
<dbReference type="PRINTS" id="PR01576">
    <property type="entry name" value="PDEFORMYLASE"/>
</dbReference>
<dbReference type="PIRSF" id="PIRSF004749">
    <property type="entry name" value="Pep_def"/>
    <property type="match status" value="1"/>
</dbReference>
<dbReference type="AlphaFoldDB" id="A0A6S6PVD2"/>
<keyword evidence="5" id="KW-0408">Iron</keyword>
<dbReference type="InterPro" id="IPR023635">
    <property type="entry name" value="Peptide_deformylase"/>
</dbReference>
<comment type="catalytic activity">
    <reaction evidence="5">
        <text>N-terminal N-formyl-L-methionyl-[peptide] + H2O = N-terminal L-methionyl-[peptide] + formate</text>
        <dbReference type="Rhea" id="RHEA:24420"/>
        <dbReference type="Rhea" id="RHEA-COMP:10639"/>
        <dbReference type="Rhea" id="RHEA-COMP:10640"/>
        <dbReference type="ChEBI" id="CHEBI:15377"/>
        <dbReference type="ChEBI" id="CHEBI:15740"/>
        <dbReference type="ChEBI" id="CHEBI:49298"/>
        <dbReference type="ChEBI" id="CHEBI:64731"/>
        <dbReference type="EC" id="3.5.1.88"/>
    </reaction>
</comment>
<dbReference type="SUPFAM" id="SSF56420">
    <property type="entry name" value="Peptide deformylase"/>
    <property type="match status" value="1"/>
</dbReference>
<feature type="binding site" evidence="5">
    <location>
        <position position="147"/>
    </location>
    <ligand>
        <name>Fe cation</name>
        <dbReference type="ChEBI" id="CHEBI:24875"/>
    </ligand>
</feature>
<dbReference type="GO" id="GO:0042586">
    <property type="term" value="F:peptide deformylase activity"/>
    <property type="evidence" value="ECO:0007669"/>
    <property type="project" value="UniProtKB-UniRule"/>
</dbReference>
<evidence type="ECO:0000256" key="1">
    <source>
        <dbReference type="ARBA" id="ARBA00010759"/>
    </source>
</evidence>
<dbReference type="NCBIfam" id="TIGR00079">
    <property type="entry name" value="pept_deformyl"/>
    <property type="match status" value="1"/>
</dbReference>
<feature type="binding site" evidence="5">
    <location>
        <position position="143"/>
    </location>
    <ligand>
        <name>Fe cation</name>
        <dbReference type="ChEBI" id="CHEBI:24875"/>
    </ligand>
</feature>
<dbReference type="EC" id="3.5.1.88" evidence="5"/>
<evidence type="ECO:0000313" key="7">
    <source>
        <dbReference type="Proteomes" id="UP000515220"/>
    </source>
</evidence>
<evidence type="ECO:0000256" key="4">
    <source>
        <dbReference type="ARBA" id="ARBA00022917"/>
    </source>
</evidence>
<feature type="active site" evidence="5">
    <location>
        <position position="144"/>
    </location>
</feature>
<dbReference type="HAMAP" id="MF_00163">
    <property type="entry name" value="Pep_deformylase"/>
    <property type="match status" value="1"/>
</dbReference>
<dbReference type="InterPro" id="IPR036821">
    <property type="entry name" value="Peptide_deformylase_sf"/>
</dbReference>
<protein>
    <recommendedName>
        <fullName evidence="5">Peptide deformylase</fullName>
        <shortName evidence="5">PDF</shortName>
        <ecNumber evidence="5">3.5.1.88</ecNumber>
    </recommendedName>
    <alternativeName>
        <fullName evidence="5">Polypeptide deformylase</fullName>
    </alternativeName>
</protein>
<dbReference type="CDD" id="cd00487">
    <property type="entry name" value="Pep_deformylase"/>
    <property type="match status" value="1"/>
</dbReference>
<dbReference type="Pfam" id="PF01327">
    <property type="entry name" value="Pep_deformylase"/>
    <property type="match status" value="1"/>
</dbReference>
<evidence type="ECO:0000313" key="6">
    <source>
        <dbReference type="EMBL" id="BCI68602.1"/>
    </source>
</evidence>
<feature type="binding site" evidence="5">
    <location>
        <position position="101"/>
    </location>
    <ligand>
        <name>Fe cation</name>
        <dbReference type="ChEBI" id="CHEBI:24875"/>
    </ligand>
</feature>
<proteinExistence type="inferred from homology"/>
<comment type="cofactor">
    <cofactor evidence="5">
        <name>Fe(2+)</name>
        <dbReference type="ChEBI" id="CHEBI:29033"/>
    </cofactor>
    <text evidence="5">Binds 1 Fe(2+) ion.</text>
</comment>
<dbReference type="GO" id="GO:0046872">
    <property type="term" value="F:metal ion binding"/>
    <property type="evidence" value="ECO:0007669"/>
    <property type="project" value="UniProtKB-KW"/>
</dbReference>
<gene>
    <name evidence="6" type="primary">def_2</name>
    <name evidence="5" type="synonym">def</name>
    <name evidence="6" type="ORF">AAJCM20276_32260</name>
</gene>
<dbReference type="PANTHER" id="PTHR10458">
    <property type="entry name" value="PEPTIDE DEFORMYLASE"/>
    <property type="match status" value="1"/>
</dbReference>
<evidence type="ECO:0000256" key="5">
    <source>
        <dbReference type="HAMAP-Rule" id="MF_00163"/>
    </source>
</evidence>
<dbReference type="PANTHER" id="PTHR10458:SF22">
    <property type="entry name" value="PEPTIDE DEFORMYLASE"/>
    <property type="match status" value="1"/>
</dbReference>
<comment type="function">
    <text evidence="5">Removes the formyl group from the N-terminal Met of newly synthesized proteins. Requires at least a dipeptide for an efficient rate of reaction. N-terminal L-methionine is a prerequisite for activity but the enzyme has broad specificity at other positions.</text>
</comment>
<keyword evidence="3 5" id="KW-0378">Hydrolase</keyword>
<reference evidence="6 7" key="1">
    <citation type="submission" date="2020-07" db="EMBL/GenBank/DDBJ databases">
        <title>Complete Genome Sequence of an acetic acid bacterium, Acetobacter aceti JCM20276.</title>
        <authorList>
            <person name="Hirose Y."/>
            <person name="Mihara H."/>
        </authorList>
    </citation>
    <scope>NUCLEOTIDE SEQUENCE [LARGE SCALE GENOMIC DNA]</scope>
    <source>
        <strain evidence="6 7">JCM20276</strain>
    </source>
</reference>
<evidence type="ECO:0000256" key="2">
    <source>
        <dbReference type="ARBA" id="ARBA00022723"/>
    </source>
</evidence>